<evidence type="ECO:0008006" key="4">
    <source>
        <dbReference type="Google" id="ProtNLM"/>
    </source>
</evidence>
<protein>
    <recommendedName>
        <fullName evidence="4">Pentatricopeptide repeat domain-containing protein</fullName>
    </recommendedName>
</protein>
<sequence length="729" mass="83435">MREWAQQTTLTPNGLATHDDVRSSKSDTKHNEESRKNKDFSTDGLRKYSYEFDRKKIHYLQDVDAERHFVRLKLLLQDESKSGPSPDVTRCTLSGKRVRHLSGSRSTNMWVHRDGSGCAVTVYPKYDVQTCDVALEGTARARELTLQHLQPASGYAIPPKDLDWLRLIRIPDPYRDVRDLPHPPHWDVRSFKRYVDVLTAPHKYRSAMRYVYQGSEHRHQVVGDLLEWVFSDTSTAPFASTAALRSALRYCRQHTELANSARHIWQSALSFGLQPDISCFNSELSRCLVVKDNDRYTNLLLDLRSRGITPDSTTFALILRYATAPGLRRRIIDLIQEQELAERQRINASITSAVIKQEVALYMRGPDGLACLDERMKDAFGPNWLTTRNVERLLRACRIRKSNTTWASDVLAIVHKAYESKISLDLDCMTELFRIAKKAGNLQDAVEILKSTPMQGIQHLSQELIESFFLLAWQKKHFNLCRLVWIYAATLGCITMDMQQLVQRSLQSNVRSHANAEDRTWLLLAGKIIIDGNLGTLQSSKILPRLSQRPVKSSVVGWLLDWTEESSGARHEQMQLSQLLLEKDLHAWRFYESIPYTDFLCLVDMALALDDKWKMADTAATISPIDLLSQSFDIPLQQRAEPIVIRSTDTGNTERREHFVVNEHKLSYDTFTPVVGTSEVDRLQDETDHTEETSAMYRPTFDTTVDTVQLNELAAIADQYESQETVAYV</sequence>
<evidence type="ECO:0000313" key="3">
    <source>
        <dbReference type="Proteomes" id="UP001316803"/>
    </source>
</evidence>
<feature type="region of interest" description="Disordered" evidence="1">
    <location>
        <begin position="1"/>
        <end position="40"/>
    </location>
</feature>
<dbReference type="AlphaFoldDB" id="A0AAN8IBU0"/>
<evidence type="ECO:0000313" key="2">
    <source>
        <dbReference type="EMBL" id="KAK5957635.1"/>
    </source>
</evidence>
<dbReference type="InterPro" id="IPR011990">
    <property type="entry name" value="TPR-like_helical_dom_sf"/>
</dbReference>
<gene>
    <name evidence="2" type="ORF">OHC33_000823</name>
</gene>
<name>A0AAN8IBU0_9EURO</name>
<dbReference type="Gene3D" id="1.25.40.10">
    <property type="entry name" value="Tetratricopeptide repeat domain"/>
    <property type="match status" value="1"/>
</dbReference>
<dbReference type="EMBL" id="JAKLMC020000002">
    <property type="protein sequence ID" value="KAK5957635.1"/>
    <property type="molecule type" value="Genomic_DNA"/>
</dbReference>
<evidence type="ECO:0000256" key="1">
    <source>
        <dbReference type="SAM" id="MobiDB-lite"/>
    </source>
</evidence>
<keyword evidence="3" id="KW-1185">Reference proteome</keyword>
<proteinExistence type="predicted"/>
<accession>A0AAN8IBU0</accession>
<feature type="compositionally biased region" description="Polar residues" evidence="1">
    <location>
        <begin position="1"/>
        <end position="14"/>
    </location>
</feature>
<dbReference type="Proteomes" id="UP001316803">
    <property type="component" value="Unassembled WGS sequence"/>
</dbReference>
<feature type="compositionally biased region" description="Basic and acidic residues" evidence="1">
    <location>
        <begin position="17"/>
        <end position="40"/>
    </location>
</feature>
<reference evidence="2 3" key="1">
    <citation type="submission" date="2022-12" db="EMBL/GenBank/DDBJ databases">
        <title>Genomic features and morphological characterization of a novel Knufia sp. strain isolated from spacecraft assembly facility.</title>
        <authorList>
            <person name="Teixeira M."/>
            <person name="Chander A.M."/>
            <person name="Stajich J.E."/>
            <person name="Venkateswaran K."/>
        </authorList>
    </citation>
    <scope>NUCLEOTIDE SEQUENCE [LARGE SCALE GENOMIC DNA]</scope>
    <source>
        <strain evidence="2 3">FJI-L2-BK-P2</strain>
    </source>
</reference>
<organism evidence="2 3">
    <name type="scientific">Knufia fluminis</name>
    <dbReference type="NCBI Taxonomy" id="191047"/>
    <lineage>
        <taxon>Eukaryota</taxon>
        <taxon>Fungi</taxon>
        <taxon>Dikarya</taxon>
        <taxon>Ascomycota</taxon>
        <taxon>Pezizomycotina</taxon>
        <taxon>Eurotiomycetes</taxon>
        <taxon>Chaetothyriomycetidae</taxon>
        <taxon>Chaetothyriales</taxon>
        <taxon>Trichomeriaceae</taxon>
        <taxon>Knufia</taxon>
    </lineage>
</organism>
<comment type="caution">
    <text evidence="2">The sequence shown here is derived from an EMBL/GenBank/DDBJ whole genome shotgun (WGS) entry which is preliminary data.</text>
</comment>